<dbReference type="InterPro" id="IPR026360">
    <property type="entry name" value="Xnuc_lig_assoc"/>
</dbReference>
<accession>A0A934TNB9</accession>
<keyword evidence="3" id="KW-1185">Reference proteome</keyword>
<dbReference type="NCBIfam" id="TIGR04122">
    <property type="entry name" value="Xnuc_lig_assoc"/>
    <property type="match status" value="1"/>
</dbReference>
<dbReference type="InterPro" id="IPR050698">
    <property type="entry name" value="MBL"/>
</dbReference>
<evidence type="ECO:0000313" key="3">
    <source>
        <dbReference type="Proteomes" id="UP000706333"/>
    </source>
</evidence>
<proteinExistence type="predicted"/>
<dbReference type="SUPFAM" id="SSF56281">
    <property type="entry name" value="Metallo-hydrolase/oxidoreductase"/>
    <property type="match status" value="1"/>
</dbReference>
<dbReference type="PANTHER" id="PTHR11203:SF49">
    <property type="entry name" value="BLL1145 PROTEIN"/>
    <property type="match status" value="1"/>
</dbReference>
<name>A0A934TNB9_9RHOB</name>
<dbReference type="Proteomes" id="UP000706333">
    <property type="component" value="Unassembled WGS sequence"/>
</dbReference>
<dbReference type="GO" id="GO:0004521">
    <property type="term" value="F:RNA endonuclease activity"/>
    <property type="evidence" value="ECO:0007669"/>
    <property type="project" value="TreeGrafter"/>
</dbReference>
<evidence type="ECO:0000313" key="2">
    <source>
        <dbReference type="EMBL" id="MBK5928736.1"/>
    </source>
</evidence>
<evidence type="ECO:0000256" key="1">
    <source>
        <dbReference type="SAM" id="MobiDB-lite"/>
    </source>
</evidence>
<dbReference type="EMBL" id="NHSD01000322">
    <property type="protein sequence ID" value="MBK5928736.1"/>
    <property type="molecule type" value="Genomic_DNA"/>
</dbReference>
<sequence>MGTPVLQLTDRGLYCAAGEFFVDPWRPVPRALITHGHADHARSGHGAYLATDIAAPVMRHRLGAITLDTIRYGEVRRIGAATVSFHPAGHVPGSAQIRVEVGGEVWVVSGDYKLGADGLSTPFEPVRCHTFISECTFGLPVYKWPDQAAVLAQITDWVAWAAEQGRTPVLGVYALGKAQRLLAGLGHLGPILTHGAVEATNAVMRDQGIALPPTIQVQRGLDLKPHRGRLVLAPPAALGTPWMRKLGPVSVGFASGWMRLRGVRRRRAADRGFVISDHADWDGLNAAIAATGAERVLVTHGYTTVFARWLAERGYDAGVLATEYVGEDADDSAPESGGESGGEGPGDGATSAGGPGTPDAAAEVEDDTPSAARGAAP</sequence>
<comment type="caution">
    <text evidence="2">The sequence shown here is derived from an EMBL/GenBank/DDBJ whole genome shotgun (WGS) entry which is preliminary data.</text>
</comment>
<organism evidence="2 3">
    <name type="scientific">Rhodobaculum claviforme</name>
    <dbReference type="NCBI Taxonomy" id="1549854"/>
    <lineage>
        <taxon>Bacteria</taxon>
        <taxon>Pseudomonadati</taxon>
        <taxon>Pseudomonadota</taxon>
        <taxon>Alphaproteobacteria</taxon>
        <taxon>Rhodobacterales</taxon>
        <taxon>Paracoccaceae</taxon>
        <taxon>Rhodobaculum</taxon>
    </lineage>
</organism>
<dbReference type="AlphaFoldDB" id="A0A934TNB9"/>
<dbReference type="RefSeq" id="WP_201158496.1">
    <property type="nucleotide sequence ID" value="NZ_NHSD01000322.1"/>
</dbReference>
<reference evidence="2" key="2">
    <citation type="journal article" date="2020" name="Microorganisms">
        <title>Osmotic Adaptation and Compatible Solute Biosynthesis of Phototrophic Bacteria as Revealed from Genome Analyses.</title>
        <authorList>
            <person name="Imhoff J.F."/>
            <person name="Rahn T."/>
            <person name="Kunzel S."/>
            <person name="Keller A."/>
            <person name="Neulinger S.C."/>
        </authorList>
    </citation>
    <scope>NUCLEOTIDE SEQUENCE</scope>
    <source>
        <strain evidence="2">LMG 28126</strain>
    </source>
</reference>
<dbReference type="Gene3D" id="3.60.15.10">
    <property type="entry name" value="Ribonuclease Z/Hydroxyacylglutathione hydrolase-like"/>
    <property type="match status" value="1"/>
</dbReference>
<keyword evidence="2" id="KW-0436">Ligase</keyword>
<dbReference type="InterPro" id="IPR036866">
    <property type="entry name" value="RibonucZ/Hydroxyglut_hydro"/>
</dbReference>
<protein>
    <submittedName>
        <fullName evidence="2">DNA ligase-associated DEXH box helicase</fullName>
    </submittedName>
</protein>
<gene>
    <name evidence="2" type="ORF">CCR87_15575</name>
</gene>
<dbReference type="PANTHER" id="PTHR11203">
    <property type="entry name" value="CLEAVAGE AND POLYADENYLATION SPECIFICITY FACTOR FAMILY MEMBER"/>
    <property type="match status" value="1"/>
</dbReference>
<dbReference type="GO" id="GO:0016874">
    <property type="term" value="F:ligase activity"/>
    <property type="evidence" value="ECO:0007669"/>
    <property type="project" value="UniProtKB-KW"/>
</dbReference>
<reference evidence="2" key="1">
    <citation type="submission" date="2017-05" db="EMBL/GenBank/DDBJ databases">
        <authorList>
            <person name="Imhoff J.F."/>
            <person name="Rahn T."/>
            <person name="Kuenzel S."/>
            <person name="Neulinger S.C."/>
        </authorList>
    </citation>
    <scope>NUCLEOTIDE SEQUENCE</scope>
    <source>
        <strain evidence="2">LMG 28126</strain>
    </source>
</reference>
<feature type="region of interest" description="Disordered" evidence="1">
    <location>
        <begin position="327"/>
        <end position="377"/>
    </location>
</feature>
<feature type="compositionally biased region" description="Gly residues" evidence="1">
    <location>
        <begin position="338"/>
        <end position="356"/>
    </location>
</feature>